<dbReference type="Gene3D" id="1.10.10.10">
    <property type="entry name" value="Winged helix-like DNA-binding domain superfamily/Winged helix DNA-binding domain"/>
    <property type="match status" value="1"/>
</dbReference>
<accession>Q7V787</accession>
<dbReference type="HOGENOM" id="CLU_000445_103_9_3"/>
<dbReference type="Proteomes" id="UP000001423">
    <property type="component" value="Chromosome"/>
</dbReference>
<dbReference type="eggNOG" id="COG2197">
    <property type="taxonomic scope" value="Bacteria"/>
</dbReference>
<evidence type="ECO:0000313" key="6">
    <source>
        <dbReference type="Proteomes" id="UP000001423"/>
    </source>
</evidence>
<protein>
    <submittedName>
        <fullName evidence="5">Product possible regulatory protein, luxR family</fullName>
    </submittedName>
</protein>
<feature type="domain" description="HTH luxR-type" evidence="4">
    <location>
        <begin position="6"/>
        <end position="71"/>
    </location>
</feature>
<organism evidence="5 6">
    <name type="scientific">Prochlorococcus marinus (strain MIT 9313)</name>
    <dbReference type="NCBI Taxonomy" id="74547"/>
    <lineage>
        <taxon>Bacteria</taxon>
        <taxon>Bacillati</taxon>
        <taxon>Cyanobacteriota</taxon>
        <taxon>Cyanophyceae</taxon>
        <taxon>Synechococcales</taxon>
        <taxon>Prochlorococcaceae</taxon>
        <taxon>Prochlorococcus</taxon>
    </lineage>
</organism>
<name>Q7V787_PROMM</name>
<keyword evidence="3" id="KW-0804">Transcription</keyword>
<dbReference type="AlphaFoldDB" id="Q7V787"/>
<dbReference type="InterPro" id="IPR016032">
    <property type="entry name" value="Sig_transdc_resp-reg_C-effctor"/>
</dbReference>
<dbReference type="GO" id="GO:0003677">
    <property type="term" value="F:DNA binding"/>
    <property type="evidence" value="ECO:0007669"/>
    <property type="project" value="UniProtKB-KW"/>
</dbReference>
<dbReference type="CDD" id="cd06170">
    <property type="entry name" value="LuxR_C_like"/>
    <property type="match status" value="1"/>
</dbReference>
<dbReference type="PROSITE" id="PS50043">
    <property type="entry name" value="HTH_LUXR_2"/>
    <property type="match status" value="1"/>
</dbReference>
<evidence type="ECO:0000313" key="5">
    <source>
        <dbReference type="EMBL" id="CAE21042.1"/>
    </source>
</evidence>
<keyword evidence="6" id="KW-1185">Reference proteome</keyword>
<dbReference type="KEGG" id="pmt:PMT_0867"/>
<keyword evidence="1" id="KW-0805">Transcription regulation</keyword>
<keyword evidence="2" id="KW-0238">DNA-binding</keyword>
<dbReference type="GO" id="GO:0006355">
    <property type="term" value="P:regulation of DNA-templated transcription"/>
    <property type="evidence" value="ECO:0007669"/>
    <property type="project" value="InterPro"/>
</dbReference>
<dbReference type="InterPro" id="IPR000792">
    <property type="entry name" value="Tscrpt_reg_LuxR_C"/>
</dbReference>
<dbReference type="SUPFAM" id="SSF46894">
    <property type="entry name" value="C-terminal effector domain of the bipartite response regulators"/>
    <property type="match status" value="1"/>
</dbReference>
<sequence>MGLSPLVFEVKSLTPRERFVLRLVCDGFTNREIGHQMFIAETTARGHVNSILRKLGVRNRAAAAAEGIRRQWVS</sequence>
<gene>
    <name evidence="5" type="ordered locus">PMT_0867</name>
</gene>
<dbReference type="OrthoDB" id="9780153at2"/>
<evidence type="ECO:0000256" key="3">
    <source>
        <dbReference type="ARBA" id="ARBA00023163"/>
    </source>
</evidence>
<dbReference type="InterPro" id="IPR036388">
    <property type="entry name" value="WH-like_DNA-bd_sf"/>
</dbReference>
<dbReference type="PANTHER" id="PTHR44688">
    <property type="entry name" value="DNA-BINDING TRANSCRIPTIONAL ACTIVATOR DEVR_DOSR"/>
    <property type="match status" value="1"/>
</dbReference>
<evidence type="ECO:0000259" key="4">
    <source>
        <dbReference type="PROSITE" id="PS50043"/>
    </source>
</evidence>
<dbReference type="SMART" id="SM00421">
    <property type="entry name" value="HTH_LUXR"/>
    <property type="match status" value="1"/>
</dbReference>
<dbReference type="Pfam" id="PF00196">
    <property type="entry name" value="GerE"/>
    <property type="match status" value="1"/>
</dbReference>
<dbReference type="PANTHER" id="PTHR44688:SF16">
    <property type="entry name" value="DNA-BINDING TRANSCRIPTIONAL ACTIVATOR DEVR_DOSR"/>
    <property type="match status" value="1"/>
</dbReference>
<proteinExistence type="predicted"/>
<evidence type="ECO:0000256" key="2">
    <source>
        <dbReference type="ARBA" id="ARBA00023125"/>
    </source>
</evidence>
<dbReference type="RefSeq" id="WP_011130245.1">
    <property type="nucleotide sequence ID" value="NC_005071.1"/>
</dbReference>
<reference evidence="5 6" key="1">
    <citation type="journal article" date="2003" name="Nature">
        <title>Genome divergence in two Prochlorococcus ecotypes reflects oceanic niche differentiation.</title>
        <authorList>
            <person name="Rocap G."/>
            <person name="Larimer F.W."/>
            <person name="Lamerdin J.E."/>
            <person name="Malfatti S."/>
            <person name="Chain P."/>
            <person name="Ahlgren N.A."/>
            <person name="Arellano A."/>
            <person name="Coleman M."/>
            <person name="Hauser L."/>
            <person name="Hess W.R."/>
            <person name="Johnson Z.I."/>
            <person name="Land M.L."/>
            <person name="Lindell D."/>
            <person name="Post A.F."/>
            <person name="Regala W."/>
            <person name="Shah M."/>
            <person name="Shaw S.L."/>
            <person name="Steglich C."/>
            <person name="Sullivan M.B."/>
            <person name="Ting C.S."/>
            <person name="Tolonen A."/>
            <person name="Webb E.A."/>
            <person name="Zinser E.R."/>
            <person name="Chisholm S.W."/>
        </authorList>
    </citation>
    <scope>NUCLEOTIDE SEQUENCE [LARGE SCALE GENOMIC DNA]</scope>
    <source>
        <strain evidence="6">MIT 9313</strain>
    </source>
</reference>
<dbReference type="EMBL" id="BX548175">
    <property type="protein sequence ID" value="CAE21042.1"/>
    <property type="molecule type" value="Genomic_DNA"/>
</dbReference>
<dbReference type="PRINTS" id="PR00038">
    <property type="entry name" value="HTHLUXR"/>
</dbReference>
<evidence type="ECO:0000256" key="1">
    <source>
        <dbReference type="ARBA" id="ARBA00023015"/>
    </source>
</evidence>